<dbReference type="GeneID" id="73348492"/>
<protein>
    <submittedName>
        <fullName evidence="2">ThiJ/PfpI family protein</fullName>
    </submittedName>
</protein>
<gene>
    <name evidence="2" type="ORF">CLUP02_14555</name>
</gene>
<dbReference type="PANTHER" id="PTHR38791:SF1">
    <property type="entry name" value="TRANSCRIPTION FACTOR, PUTATIVE-RELATED"/>
    <property type="match status" value="1"/>
</dbReference>
<dbReference type="PANTHER" id="PTHR38791">
    <property type="entry name" value="ZN(II)2CYS6 TRANSCRIPTION FACTOR (EUROFUNG)-RELATED-RELATED"/>
    <property type="match status" value="1"/>
</dbReference>
<accession>A0A9Q8T6C8</accession>
<dbReference type="Proteomes" id="UP000830671">
    <property type="component" value="Chromosome 8"/>
</dbReference>
<proteinExistence type="predicted"/>
<dbReference type="KEGG" id="clup:CLUP02_14555"/>
<evidence type="ECO:0000313" key="3">
    <source>
        <dbReference type="Proteomes" id="UP000830671"/>
    </source>
</evidence>
<dbReference type="EMBL" id="CP019480">
    <property type="protein sequence ID" value="UQC89027.1"/>
    <property type="molecule type" value="Genomic_DNA"/>
</dbReference>
<name>A0A9Q8T6C8_9PEZI</name>
<feature type="domain" description="DJ-1/PfpI" evidence="1">
    <location>
        <begin position="113"/>
        <end position="239"/>
    </location>
</feature>
<reference evidence="2" key="1">
    <citation type="journal article" date="2021" name="Mol. Plant Microbe Interact.">
        <title>Complete Genome Sequence of the Plant-Pathogenic Fungus Colletotrichum lupini.</title>
        <authorList>
            <person name="Baroncelli R."/>
            <person name="Pensec F."/>
            <person name="Da Lio D."/>
            <person name="Boufleur T."/>
            <person name="Vicente I."/>
            <person name="Sarrocco S."/>
            <person name="Picot A."/>
            <person name="Baraldi E."/>
            <person name="Sukno S."/>
            <person name="Thon M."/>
            <person name="Le Floch G."/>
        </authorList>
    </citation>
    <scope>NUCLEOTIDE SEQUENCE</scope>
    <source>
        <strain evidence="2">IMI 504893</strain>
    </source>
</reference>
<organism evidence="2 3">
    <name type="scientific">Colletotrichum lupini</name>
    <dbReference type="NCBI Taxonomy" id="145971"/>
    <lineage>
        <taxon>Eukaryota</taxon>
        <taxon>Fungi</taxon>
        <taxon>Dikarya</taxon>
        <taxon>Ascomycota</taxon>
        <taxon>Pezizomycotina</taxon>
        <taxon>Sordariomycetes</taxon>
        <taxon>Hypocreomycetidae</taxon>
        <taxon>Glomerellales</taxon>
        <taxon>Glomerellaceae</taxon>
        <taxon>Colletotrichum</taxon>
        <taxon>Colletotrichum acutatum species complex</taxon>
    </lineage>
</organism>
<dbReference type="InterPro" id="IPR029062">
    <property type="entry name" value="Class_I_gatase-like"/>
</dbReference>
<dbReference type="AlphaFoldDB" id="A0A9Q8T6C8"/>
<dbReference type="Pfam" id="PF01965">
    <property type="entry name" value="DJ-1_PfpI"/>
    <property type="match status" value="1"/>
</dbReference>
<evidence type="ECO:0000259" key="1">
    <source>
        <dbReference type="Pfam" id="PF01965"/>
    </source>
</evidence>
<dbReference type="InterPro" id="IPR002818">
    <property type="entry name" value="DJ-1/PfpI"/>
</dbReference>
<dbReference type="InterPro" id="IPR053175">
    <property type="entry name" value="DHMBA_Reg_Transcription_Factor"/>
</dbReference>
<dbReference type="SUPFAM" id="SSF52317">
    <property type="entry name" value="Class I glutamine amidotransferase-like"/>
    <property type="match status" value="1"/>
</dbReference>
<dbReference type="CDD" id="cd03141">
    <property type="entry name" value="GATase1_Hsp31_like"/>
    <property type="match status" value="1"/>
</dbReference>
<keyword evidence="3" id="KW-1185">Reference proteome</keyword>
<sequence>MPMADKWPLFREMGSSSFGNPHSVLLVVLTSQDILPTREDFKTGWYLPEFVHPYNALAPHVDLVIASPKGGVAPLDPYSVEDSKDDVECQRFLKDKKDLWEKAETLSSFIGRSAEFAGVFYVGGHGPMFDLAVDQVSHSIIREFYEAGKIVSAVCHGPGALVNVKLTNGEYLVKDSEVTGFSNAEEDAYSFTDAMPFLLETELRNHGGRYVKADQPFGVKVVTSGKDGRLITGQNPPSAGVIGDVLLEAIRNHERRRTSMYNPNFIHPLAKWCRIAKPASRHSYNRRIGHLPEARCLSAGFASIFAHLASFAGMPSMQGKETQGKFFGPTEHSNCILSARKPPLTNSYSPLVRMLPAETHPATLELSWDTRARYAFFSTYIQGFTRSMGEIAYHYRNAQTLDHLSAGVEAASLAFLAVELDSPNLLLLANSSYVTAIRRLNHTLSSLDPDEAERALQTILLLDMYEKLVHRDSGKSQAWLSHAQGGLSLVGARETSIVSTPTGCQVAARLVTAVTVSCATVGDRIPPELTKARRNIGYRVKSVKWTFLGVLAQIVNLKSDIVHGRISTLDLLVKAKGLDERIDTLDKARPPSWKPKTIQVTADERVLGLSYDIYPDHYITQVSNAICTIRLILYHLLKTYVPEESRPKENTFHGTNRDSVNQMCASVPQFILPGVHKTNSLPFSPVQRLHCSTFLAPLYLINQVSEDEKVKAWVHQCLKFMWQSGRLKSAKEILYVTQTAPDLDYWTVFAMTGSYALGA</sequence>
<evidence type="ECO:0000313" key="2">
    <source>
        <dbReference type="EMBL" id="UQC89027.1"/>
    </source>
</evidence>
<dbReference type="RefSeq" id="XP_049150628.1">
    <property type="nucleotide sequence ID" value="XM_049293482.1"/>
</dbReference>
<dbReference type="Gene3D" id="3.40.50.880">
    <property type="match status" value="1"/>
</dbReference>